<dbReference type="EMBL" id="GACK01006696">
    <property type="protein sequence ID" value="JAA58338.1"/>
    <property type="molecule type" value="mRNA"/>
</dbReference>
<proteinExistence type="evidence at transcript level"/>
<evidence type="ECO:0000313" key="1">
    <source>
        <dbReference type="EMBL" id="JAA58338.1"/>
    </source>
</evidence>
<name>L7M5B1_RHIPC</name>
<sequence>MSIPRMTLMKALSFLKQNCACVCVRPRVYMCVCVCGCVCASLGQRACVFPFGYLVFRSLLSHFYSITVEGHRQREVLLSLLIAPLMLPSAISRANFTSDSMLISLQSVLCTHLCVELYVTHSKFGG</sequence>
<reference evidence="1" key="2">
    <citation type="journal article" date="2015" name="J. Proteomics">
        <title>Sexual differences in the sialomes of the zebra tick, Rhipicephalus pulchellus.</title>
        <authorList>
            <person name="Tan A.W."/>
            <person name="Francischetti I.M."/>
            <person name="Slovak M."/>
            <person name="Kini R.M."/>
            <person name="Ribeiro J.M."/>
        </authorList>
    </citation>
    <scope>NUCLEOTIDE SEQUENCE</scope>
    <source>
        <tissue evidence="1">Salivary gland</tissue>
    </source>
</reference>
<accession>L7M5B1</accession>
<reference evidence="1" key="1">
    <citation type="submission" date="2012-11" db="EMBL/GenBank/DDBJ databases">
        <authorList>
            <person name="Lucero-Rivera Y.E."/>
            <person name="Tovar-Ramirez D."/>
        </authorList>
    </citation>
    <scope>NUCLEOTIDE SEQUENCE</scope>
    <source>
        <tissue evidence="1">Salivary gland</tissue>
    </source>
</reference>
<dbReference type="AlphaFoldDB" id="L7M5B1"/>
<protein>
    <submittedName>
        <fullName evidence="1">Uncharacterized protein</fullName>
    </submittedName>
</protein>
<organism evidence="1">
    <name type="scientific">Rhipicephalus pulchellus</name>
    <name type="common">Yellow backed tick</name>
    <name type="synonym">Dermacentor pulchellus</name>
    <dbReference type="NCBI Taxonomy" id="72859"/>
    <lineage>
        <taxon>Eukaryota</taxon>
        <taxon>Metazoa</taxon>
        <taxon>Ecdysozoa</taxon>
        <taxon>Arthropoda</taxon>
        <taxon>Chelicerata</taxon>
        <taxon>Arachnida</taxon>
        <taxon>Acari</taxon>
        <taxon>Parasitiformes</taxon>
        <taxon>Ixodida</taxon>
        <taxon>Ixodoidea</taxon>
        <taxon>Ixodidae</taxon>
        <taxon>Rhipicephalinae</taxon>
        <taxon>Rhipicephalus</taxon>
        <taxon>Rhipicephalus</taxon>
    </lineage>
</organism>